<name>A0AAP0R9D5_LIQFO</name>
<proteinExistence type="predicted"/>
<reference evidence="2 3" key="1">
    <citation type="journal article" date="2024" name="Plant J.">
        <title>Genome sequences and population genomics reveal climatic adaptation and genomic divergence between two closely related sweetgum species.</title>
        <authorList>
            <person name="Xu W.Q."/>
            <person name="Ren C.Q."/>
            <person name="Zhang X.Y."/>
            <person name="Comes H.P."/>
            <person name="Liu X.H."/>
            <person name="Li Y.G."/>
            <person name="Kettle C.J."/>
            <person name="Jalonen R."/>
            <person name="Gaisberger H."/>
            <person name="Ma Y.Z."/>
            <person name="Qiu Y.X."/>
        </authorList>
    </citation>
    <scope>NUCLEOTIDE SEQUENCE [LARGE SCALE GENOMIC DNA]</scope>
    <source>
        <strain evidence="2">Hangzhou</strain>
    </source>
</reference>
<feature type="domain" description="RNase H type-1" evidence="1">
    <location>
        <begin position="2"/>
        <end position="79"/>
    </location>
</feature>
<gene>
    <name evidence="2" type="ORF">L1049_002712</name>
</gene>
<dbReference type="GO" id="GO:0004523">
    <property type="term" value="F:RNA-DNA hybrid ribonuclease activity"/>
    <property type="evidence" value="ECO:0007669"/>
    <property type="project" value="InterPro"/>
</dbReference>
<keyword evidence="3" id="KW-1185">Reference proteome</keyword>
<sequence>MAVRFAMGLARDLGLHSVEVEGDSLEVINAFTATSVLLTLLGLIIEDILIESASSFAMVSFSHIRREGNAVAHSLARYAQDVEDFCVWIEEVPNFVRDTFLVDLQHCFH</sequence>
<accession>A0AAP0R9D5</accession>
<dbReference type="InterPro" id="IPR044730">
    <property type="entry name" value="RNase_H-like_dom_plant"/>
</dbReference>
<dbReference type="CDD" id="cd06222">
    <property type="entry name" value="RNase_H_like"/>
    <property type="match status" value="1"/>
</dbReference>
<dbReference type="GO" id="GO:0003676">
    <property type="term" value="F:nucleic acid binding"/>
    <property type="evidence" value="ECO:0007669"/>
    <property type="project" value="InterPro"/>
</dbReference>
<dbReference type="Proteomes" id="UP001415857">
    <property type="component" value="Unassembled WGS sequence"/>
</dbReference>
<dbReference type="AlphaFoldDB" id="A0AAP0R9D5"/>
<evidence type="ECO:0000313" key="2">
    <source>
        <dbReference type="EMBL" id="KAK9272341.1"/>
    </source>
</evidence>
<dbReference type="Gene3D" id="3.30.420.10">
    <property type="entry name" value="Ribonuclease H-like superfamily/Ribonuclease H"/>
    <property type="match status" value="1"/>
</dbReference>
<dbReference type="Pfam" id="PF13456">
    <property type="entry name" value="RVT_3"/>
    <property type="match status" value="1"/>
</dbReference>
<dbReference type="EMBL" id="JBBPBK010000013">
    <property type="protein sequence ID" value="KAK9272341.1"/>
    <property type="molecule type" value="Genomic_DNA"/>
</dbReference>
<dbReference type="SUPFAM" id="SSF53098">
    <property type="entry name" value="Ribonuclease H-like"/>
    <property type="match status" value="1"/>
</dbReference>
<dbReference type="InterPro" id="IPR036397">
    <property type="entry name" value="RNaseH_sf"/>
</dbReference>
<dbReference type="InterPro" id="IPR052929">
    <property type="entry name" value="RNase_H-like_EbsB-rel"/>
</dbReference>
<dbReference type="PANTHER" id="PTHR47074:SF48">
    <property type="entry name" value="POLYNUCLEOTIDYL TRANSFERASE, RIBONUCLEASE H-LIKE SUPERFAMILY PROTEIN"/>
    <property type="match status" value="1"/>
</dbReference>
<dbReference type="InterPro" id="IPR012337">
    <property type="entry name" value="RNaseH-like_sf"/>
</dbReference>
<comment type="caution">
    <text evidence="2">The sequence shown here is derived from an EMBL/GenBank/DDBJ whole genome shotgun (WGS) entry which is preliminary data.</text>
</comment>
<protein>
    <recommendedName>
        <fullName evidence="1">RNase H type-1 domain-containing protein</fullName>
    </recommendedName>
</protein>
<organism evidence="2 3">
    <name type="scientific">Liquidambar formosana</name>
    <name type="common">Formosan gum</name>
    <dbReference type="NCBI Taxonomy" id="63359"/>
    <lineage>
        <taxon>Eukaryota</taxon>
        <taxon>Viridiplantae</taxon>
        <taxon>Streptophyta</taxon>
        <taxon>Embryophyta</taxon>
        <taxon>Tracheophyta</taxon>
        <taxon>Spermatophyta</taxon>
        <taxon>Magnoliopsida</taxon>
        <taxon>eudicotyledons</taxon>
        <taxon>Gunneridae</taxon>
        <taxon>Pentapetalae</taxon>
        <taxon>Saxifragales</taxon>
        <taxon>Altingiaceae</taxon>
        <taxon>Liquidambar</taxon>
    </lineage>
</organism>
<evidence type="ECO:0000259" key="1">
    <source>
        <dbReference type="Pfam" id="PF13456"/>
    </source>
</evidence>
<evidence type="ECO:0000313" key="3">
    <source>
        <dbReference type="Proteomes" id="UP001415857"/>
    </source>
</evidence>
<dbReference type="InterPro" id="IPR002156">
    <property type="entry name" value="RNaseH_domain"/>
</dbReference>
<dbReference type="PANTHER" id="PTHR47074">
    <property type="entry name" value="BNAC02G40300D PROTEIN"/>
    <property type="match status" value="1"/>
</dbReference>